<accession>A0A068NJC8</accession>
<evidence type="ECO:0000259" key="5">
    <source>
        <dbReference type="PROSITE" id="PS50043"/>
    </source>
</evidence>
<proteinExistence type="predicted"/>
<dbReference type="InterPro" id="IPR000792">
    <property type="entry name" value="Tscrpt_reg_LuxR_C"/>
</dbReference>
<dbReference type="STRING" id="661478.OP10G_0223"/>
<gene>
    <name evidence="6" type="ORF">OP10G_0223</name>
</gene>
<evidence type="ECO:0000313" key="6">
    <source>
        <dbReference type="EMBL" id="AIE83591.1"/>
    </source>
</evidence>
<name>A0A068NJC8_FIMGI</name>
<dbReference type="SUPFAM" id="SSF55785">
    <property type="entry name" value="PYP-like sensor domain (PAS domain)"/>
    <property type="match status" value="1"/>
</dbReference>
<evidence type="ECO:0000256" key="1">
    <source>
        <dbReference type="ARBA" id="ARBA00023015"/>
    </source>
</evidence>
<dbReference type="Pfam" id="PF00196">
    <property type="entry name" value="GerE"/>
    <property type="match status" value="1"/>
</dbReference>
<dbReference type="PROSITE" id="PS50043">
    <property type="entry name" value="HTH_LUXR_2"/>
    <property type="match status" value="1"/>
</dbReference>
<dbReference type="InterPro" id="IPR035965">
    <property type="entry name" value="PAS-like_dom_sf"/>
</dbReference>
<dbReference type="Gene3D" id="1.10.10.10">
    <property type="entry name" value="Winged helix-like DNA-binding domain superfamily/Winged helix DNA-binding domain"/>
    <property type="match status" value="1"/>
</dbReference>
<dbReference type="PANTHER" id="PTHR44688">
    <property type="entry name" value="DNA-BINDING TRANSCRIPTIONAL ACTIVATOR DEVR_DOSR"/>
    <property type="match status" value="1"/>
</dbReference>
<dbReference type="OrthoDB" id="4294555at2"/>
<feature type="domain" description="HTH luxR-type" evidence="5">
    <location>
        <begin position="6"/>
        <end position="70"/>
    </location>
</feature>
<keyword evidence="7" id="KW-1185">Reference proteome</keyword>
<dbReference type="GO" id="GO:0003677">
    <property type="term" value="F:DNA binding"/>
    <property type="evidence" value="ECO:0007669"/>
    <property type="project" value="UniProtKB-KW"/>
</dbReference>
<dbReference type="Pfam" id="PF13188">
    <property type="entry name" value="PAS_8"/>
    <property type="match status" value="1"/>
</dbReference>
<dbReference type="RefSeq" id="WP_052547454.1">
    <property type="nucleotide sequence ID" value="NZ_CP007139.1"/>
</dbReference>
<dbReference type="SMART" id="SM00421">
    <property type="entry name" value="HTH_LUXR"/>
    <property type="match status" value="1"/>
</dbReference>
<dbReference type="CDD" id="cd00130">
    <property type="entry name" value="PAS"/>
    <property type="match status" value="1"/>
</dbReference>
<dbReference type="SUPFAM" id="SSF46894">
    <property type="entry name" value="C-terminal effector domain of the bipartite response regulators"/>
    <property type="match status" value="1"/>
</dbReference>
<reference evidence="6 7" key="1">
    <citation type="journal article" date="2014" name="PLoS ONE">
        <title>The first complete genome sequence of the class fimbriimonadia in the phylum armatimonadetes.</title>
        <authorList>
            <person name="Hu Z.Y."/>
            <person name="Wang Y.Z."/>
            <person name="Im W.T."/>
            <person name="Wang S.Y."/>
            <person name="Zhao G.P."/>
            <person name="Zheng H.J."/>
            <person name="Quan Z.X."/>
        </authorList>
    </citation>
    <scope>NUCLEOTIDE SEQUENCE [LARGE SCALE GENOMIC DNA]</scope>
    <source>
        <strain evidence="6">Gsoil 348</strain>
    </source>
</reference>
<dbReference type="PRINTS" id="PR00038">
    <property type="entry name" value="HTHLUXR"/>
</dbReference>
<dbReference type="eggNOG" id="COG3829">
    <property type="taxonomic scope" value="Bacteria"/>
</dbReference>
<dbReference type="PANTHER" id="PTHR44688:SF16">
    <property type="entry name" value="DNA-BINDING TRANSCRIPTIONAL ACTIVATOR DEVR_DOSR"/>
    <property type="match status" value="1"/>
</dbReference>
<evidence type="ECO:0000256" key="4">
    <source>
        <dbReference type="SAM" id="Coils"/>
    </source>
</evidence>
<dbReference type="InterPro" id="IPR016032">
    <property type="entry name" value="Sig_transdc_resp-reg_C-effctor"/>
</dbReference>
<keyword evidence="4" id="KW-0175">Coiled coil</keyword>
<evidence type="ECO:0000256" key="2">
    <source>
        <dbReference type="ARBA" id="ARBA00023125"/>
    </source>
</evidence>
<keyword evidence="2" id="KW-0238">DNA-binding</keyword>
<keyword evidence="3" id="KW-0804">Transcription</keyword>
<dbReference type="KEGG" id="fgi:OP10G_0223"/>
<sequence length="243" mass="27130">MSDSTNGTKLEPSSREREVLEFAVSGFTDEQIAQTLGISVSTVNSYWVRIRSKLGQYSRTQLVATILTERAKKAEESLRLRIAELENEQARLRAELAEATRDLGALGRQGWHAMALDCAPEAVIVFDDDLRIILANQAAERLFGIKEPLKGRCVGSLVARQQQAEAEERLCRYLSGENFARIAMGEEYPVFGRREDGSLFRAIISVEGFRGPAGTMAICVIREFMAEVEARRRALIPPRIGLR</sequence>
<dbReference type="InterPro" id="IPR036388">
    <property type="entry name" value="WH-like_DNA-bd_sf"/>
</dbReference>
<dbReference type="HOGENOM" id="CLU_1259864_0_0_0"/>
<dbReference type="Proteomes" id="UP000027982">
    <property type="component" value="Chromosome"/>
</dbReference>
<dbReference type="InterPro" id="IPR000014">
    <property type="entry name" value="PAS"/>
</dbReference>
<dbReference type="Gene3D" id="3.30.450.20">
    <property type="entry name" value="PAS domain"/>
    <property type="match status" value="1"/>
</dbReference>
<keyword evidence="1" id="KW-0805">Transcription regulation</keyword>
<dbReference type="CDD" id="cd06170">
    <property type="entry name" value="LuxR_C_like"/>
    <property type="match status" value="1"/>
</dbReference>
<dbReference type="GO" id="GO:0006355">
    <property type="term" value="P:regulation of DNA-templated transcription"/>
    <property type="evidence" value="ECO:0007669"/>
    <property type="project" value="InterPro"/>
</dbReference>
<dbReference type="NCBIfam" id="TIGR00229">
    <property type="entry name" value="sensory_box"/>
    <property type="match status" value="1"/>
</dbReference>
<dbReference type="EMBL" id="CP007139">
    <property type="protein sequence ID" value="AIE83591.1"/>
    <property type="molecule type" value="Genomic_DNA"/>
</dbReference>
<dbReference type="SMART" id="SM00091">
    <property type="entry name" value="PAS"/>
    <property type="match status" value="1"/>
</dbReference>
<protein>
    <submittedName>
        <fullName evidence="6">PAS/PAC sensor protein</fullName>
    </submittedName>
</protein>
<evidence type="ECO:0000313" key="7">
    <source>
        <dbReference type="Proteomes" id="UP000027982"/>
    </source>
</evidence>
<feature type="coiled-coil region" evidence="4">
    <location>
        <begin position="68"/>
        <end position="109"/>
    </location>
</feature>
<evidence type="ECO:0000256" key="3">
    <source>
        <dbReference type="ARBA" id="ARBA00023163"/>
    </source>
</evidence>
<organism evidence="6 7">
    <name type="scientific">Fimbriimonas ginsengisoli Gsoil 348</name>
    <dbReference type="NCBI Taxonomy" id="661478"/>
    <lineage>
        <taxon>Bacteria</taxon>
        <taxon>Bacillati</taxon>
        <taxon>Armatimonadota</taxon>
        <taxon>Fimbriimonadia</taxon>
        <taxon>Fimbriimonadales</taxon>
        <taxon>Fimbriimonadaceae</taxon>
        <taxon>Fimbriimonas</taxon>
    </lineage>
</organism>
<dbReference type="AlphaFoldDB" id="A0A068NJC8"/>